<dbReference type="OrthoDB" id="4158657at2759"/>
<evidence type="ECO:0008006" key="11">
    <source>
        <dbReference type="Google" id="ProtNLM"/>
    </source>
</evidence>
<dbReference type="PANTHER" id="PTHR14234:SF19">
    <property type="entry name" value="RIM-BINDING PROTEIN, ISOFORM F"/>
    <property type="match status" value="1"/>
</dbReference>
<dbReference type="GO" id="GO:0045202">
    <property type="term" value="C:synapse"/>
    <property type="evidence" value="ECO:0007669"/>
    <property type="project" value="GOC"/>
</dbReference>
<dbReference type="PANTHER" id="PTHR14234">
    <property type="entry name" value="RIM BINDING PROTEIN-RELATED"/>
    <property type="match status" value="1"/>
</dbReference>
<feature type="region of interest" description="Disordered" evidence="6">
    <location>
        <begin position="497"/>
        <end position="523"/>
    </location>
</feature>
<comment type="similarity">
    <text evidence="1">Belongs to the RIMBP family.</text>
</comment>
<feature type="compositionally biased region" description="Basic and acidic residues" evidence="6">
    <location>
        <begin position="1043"/>
        <end position="1062"/>
    </location>
</feature>
<dbReference type="FunFam" id="2.30.30.40:FF:000016">
    <property type="entry name" value="RIMS-binding protein 2 isoform X2"/>
    <property type="match status" value="1"/>
</dbReference>
<feature type="compositionally biased region" description="Low complexity" evidence="6">
    <location>
        <begin position="396"/>
        <end position="412"/>
    </location>
</feature>
<dbReference type="FunFam" id="2.30.30.40:FF:000023">
    <property type="entry name" value="RIMS-binding protein 2 isoform F"/>
    <property type="match status" value="1"/>
</dbReference>
<evidence type="ECO:0000256" key="5">
    <source>
        <dbReference type="SAM" id="Coils"/>
    </source>
</evidence>
<feature type="compositionally biased region" description="Polar residues" evidence="6">
    <location>
        <begin position="437"/>
        <end position="449"/>
    </location>
</feature>
<keyword evidence="5" id="KW-0175">Coiled coil</keyword>
<feature type="coiled-coil region" evidence="5">
    <location>
        <begin position="34"/>
        <end position="114"/>
    </location>
</feature>
<dbReference type="SMART" id="SM00326">
    <property type="entry name" value="SH3"/>
    <property type="match status" value="3"/>
</dbReference>
<dbReference type="InterPro" id="IPR057884">
    <property type="entry name" value="FN3_RIM-BP1/2/3"/>
</dbReference>
<accession>A0A8J2P1P9</accession>
<dbReference type="InterPro" id="IPR001452">
    <property type="entry name" value="SH3_domain"/>
</dbReference>
<reference evidence="9" key="1">
    <citation type="submission" date="2021-06" db="EMBL/GenBank/DDBJ databases">
        <authorList>
            <person name="Hodson N. C."/>
            <person name="Mongue J. A."/>
            <person name="Jaron S. K."/>
        </authorList>
    </citation>
    <scope>NUCLEOTIDE SEQUENCE</scope>
</reference>
<keyword evidence="2 4" id="KW-0728">SH3 domain</keyword>
<dbReference type="InterPro" id="IPR035753">
    <property type="entry name" value="RIM-BP_SH3_2"/>
</dbReference>
<feature type="region of interest" description="Disordered" evidence="6">
    <location>
        <begin position="428"/>
        <end position="449"/>
    </location>
</feature>
<dbReference type="PROSITE" id="PS50002">
    <property type="entry name" value="SH3"/>
    <property type="match status" value="3"/>
</dbReference>
<organism evidence="9 10">
    <name type="scientific">Allacma fusca</name>
    <dbReference type="NCBI Taxonomy" id="39272"/>
    <lineage>
        <taxon>Eukaryota</taxon>
        <taxon>Metazoa</taxon>
        <taxon>Ecdysozoa</taxon>
        <taxon>Arthropoda</taxon>
        <taxon>Hexapoda</taxon>
        <taxon>Collembola</taxon>
        <taxon>Symphypleona</taxon>
        <taxon>Sminthuridae</taxon>
        <taxon>Allacma</taxon>
    </lineage>
</organism>
<evidence type="ECO:0000313" key="9">
    <source>
        <dbReference type="EMBL" id="CAG7722266.1"/>
    </source>
</evidence>
<dbReference type="InterPro" id="IPR040325">
    <property type="entry name" value="RIMBP1/2/3"/>
</dbReference>
<feature type="region of interest" description="Disordered" evidence="6">
    <location>
        <begin position="236"/>
        <end position="255"/>
    </location>
</feature>
<feature type="region of interest" description="Disordered" evidence="6">
    <location>
        <begin position="1002"/>
        <end position="1122"/>
    </location>
</feature>
<feature type="domain" description="Fibronectin type-III" evidence="8">
    <location>
        <begin position="711"/>
        <end position="800"/>
    </location>
</feature>
<dbReference type="InterPro" id="IPR035755">
    <property type="entry name" value="RIM-BP_SH3_3"/>
</dbReference>
<feature type="compositionally biased region" description="Polar residues" evidence="6">
    <location>
        <begin position="386"/>
        <end position="395"/>
    </location>
</feature>
<feature type="domain" description="Fibronectin type-III" evidence="8">
    <location>
        <begin position="803"/>
        <end position="896"/>
    </location>
</feature>
<protein>
    <recommendedName>
        <fullName evidence="11">RIMS-binding protein 2</fullName>
    </recommendedName>
</protein>
<comment type="caution">
    <text evidence="9">The sequence shown here is derived from an EMBL/GenBank/DDBJ whole genome shotgun (WGS) entry which is preliminary data.</text>
</comment>
<feature type="region of interest" description="Disordered" evidence="6">
    <location>
        <begin position="1298"/>
        <end position="1434"/>
    </location>
</feature>
<gene>
    <name evidence="9" type="ORF">AFUS01_LOCUS11422</name>
</gene>
<dbReference type="FunFam" id="2.30.30.40:FF:000006">
    <property type="entry name" value="RIMS-binding protein 2 isoform X1"/>
    <property type="match status" value="1"/>
</dbReference>
<feature type="domain" description="SH3" evidence="7">
    <location>
        <begin position="1125"/>
        <end position="1193"/>
    </location>
</feature>
<evidence type="ECO:0000256" key="4">
    <source>
        <dbReference type="PROSITE-ProRule" id="PRU00192"/>
    </source>
</evidence>
<dbReference type="Pfam" id="PF00041">
    <property type="entry name" value="fn3"/>
    <property type="match status" value="1"/>
</dbReference>
<dbReference type="EMBL" id="CAJVCH010087980">
    <property type="protein sequence ID" value="CAG7722266.1"/>
    <property type="molecule type" value="Genomic_DNA"/>
</dbReference>
<name>A0A8J2P1P9_9HEXA</name>
<dbReference type="CDD" id="cd12013">
    <property type="entry name" value="SH3_RIM-BP_3"/>
    <property type="match status" value="1"/>
</dbReference>
<proteinExistence type="inferred from homology"/>
<dbReference type="Pfam" id="PF14604">
    <property type="entry name" value="SH3_9"/>
    <property type="match status" value="1"/>
</dbReference>
<evidence type="ECO:0000256" key="3">
    <source>
        <dbReference type="ARBA" id="ARBA00022737"/>
    </source>
</evidence>
<dbReference type="Pfam" id="PF25523">
    <property type="entry name" value="Ig_RIMBP2"/>
    <property type="match status" value="1"/>
</dbReference>
<dbReference type="InterPro" id="IPR003961">
    <property type="entry name" value="FN3_dom"/>
</dbReference>
<dbReference type="PROSITE" id="PS50853">
    <property type="entry name" value="FN3"/>
    <property type="match status" value="3"/>
</dbReference>
<dbReference type="CDD" id="cd00063">
    <property type="entry name" value="FN3"/>
    <property type="match status" value="2"/>
</dbReference>
<feature type="region of interest" description="Disordered" evidence="6">
    <location>
        <begin position="385"/>
        <end position="412"/>
    </location>
</feature>
<evidence type="ECO:0000259" key="7">
    <source>
        <dbReference type="PROSITE" id="PS50002"/>
    </source>
</evidence>
<dbReference type="FunFam" id="2.60.40.10:FF:000072">
    <property type="entry name" value="RIMS-binding protein 2 isoform X1"/>
    <property type="match status" value="1"/>
</dbReference>
<dbReference type="CDD" id="cd12012">
    <property type="entry name" value="SH3_RIM-BP_2"/>
    <property type="match status" value="1"/>
</dbReference>
<feature type="compositionally biased region" description="Basic and acidic residues" evidence="6">
    <location>
        <begin position="1348"/>
        <end position="1372"/>
    </location>
</feature>
<sequence length="1553" mass="170597">MRGRSVLIFIKKQAKGAPSTEAWRWADSSKVSILESILKQLREASEQRKELERQHAEALAQLREKKDEVNRLARLSENDKKKSVDTIETLQSKIRELEKKTELQNVRHEELMLELAALKRTQQSVRASSSRPSSLGHSPPDSPICSTPDSVLSRGESTTALSTPVVPSLDAILEQERLSQYPSPGIFSRGSSELGKSLHHESMLELHDSSFSAVCSSSLVATGVLSYSLPRTHKSSFSPLRHGRKRLRRSTSVTDLTQHKPLLSKSLQFDDPIASSNEIERIIAKIQQDNKILAELDKNTVSGCTSRDLAGLYDQHQQHQHHHHQQQQQQHQQQQQQQIGGSHQTTTVQTLQSLGSVQPFQQIATVLPTNFFPVIPAGTIFPSAGPTLQSSHNQQLNPHSNNPGSSHNPLNLVAHQNQPISIPTIITTSHVDDPKSSKTGGRQQNNQTNYGMEYSNQTQQNQGGGNEQEGGYLLLLGSVQHQPNQPQVINGSNVIIGKNPHHQHHQTHHSSHSHHPHQHQQSMNKGVDVLDIPGKGRCFVYIARYSYDPFHQSPNENPEAELYLNAGDYVLVWGTMDEDGFLDGELLDGRRGLVPSNYVERLVGEDLLEFHQQVVLGIKESDDCLSTSLHDFDYPRDVQDESQRLIIVKSKNRIKRTLPPLVCNQQDVFRNREELMNRRQEEYGYLDLEDVLDDDSDPEKHDLFFSVLVPPPVQLTLERQLNKSILIGWNPPDCPPGTVESYQVYVNGLLRCTVKANERTRALVEGVDCNRPHRISVRSVTPNRRTSRDAACTMVIGKDAPLAPSCVRATNVTSTSAAISWLPSNSNYQHVVCVNNVEVRTVKPGVYRHTITGLTPNTTYRVTVRSKNIKAPHFDEKNCKQMEKLSSHTEFRTLPKGLPDPPVDVQVEAGPQDNTILVTWHPVTAGTSNGAVVTGYAVFADGRKILEIDSPSGDHALLDLNRFQGVIPKQVTVRTKSRDSLSSDSIPISIPAQVLKGKRHNKINSNSLPRRGRHPNMLEGEESFSDRETGGAGYHMNIPSIEVTKDTDRHGRLAGHPRDYGARGRPLPPDRPVTARGFHGHPPPPGPHHRGTRPPHMDEYGRGPSAEPLYGRGRPPRPGPRAADVRHRVFVALFDYDPPTMSPNPDACEEELPFREGQMIKIYGEKDPDGFYWGEAGGRRGYVPCNMVSECQTDDDRVAQEILNESGEPLVSGRERRAMGRDRWGDIYANMPVKKMVALYDYDPQELSPNVDSEVELSFQTGDIIYVYGDMDDDGFYMGELNGVRGLVPSNFLTEAPLEYDSGGRGGRRGPPPHLGPPEHRRGPGPGARGPPPPPRDGPPPHGGLPHHRMDGRNPRKDASYPLDHSELRNHYDGSANSRRGGRGGGVGPGRRPGVPGSHMQSSPGPPGSNMIGSDTSGGVGGGGSGGGSMKKNVRGVPQVVPEFSPTTEPLPPPLENVSGGATSAIPNPLGLFNKANPLSGAGAAGNPQGPGGVGAAGTSANTNPLAGKLPGVFSETPNFMQKFTEFTNSARENTGDSILSKGKELIFKKFGL</sequence>
<evidence type="ECO:0000256" key="1">
    <source>
        <dbReference type="ARBA" id="ARBA00010749"/>
    </source>
</evidence>
<evidence type="ECO:0000313" key="10">
    <source>
        <dbReference type="Proteomes" id="UP000708208"/>
    </source>
</evidence>
<keyword evidence="10" id="KW-1185">Reference proteome</keyword>
<keyword evidence="3" id="KW-0677">Repeat</keyword>
<feature type="compositionally biased region" description="Gly residues" evidence="6">
    <location>
        <begin position="1416"/>
        <end position="1429"/>
    </location>
</feature>
<feature type="region of interest" description="Disordered" evidence="6">
    <location>
        <begin position="314"/>
        <end position="344"/>
    </location>
</feature>
<feature type="domain" description="SH3" evidence="7">
    <location>
        <begin position="536"/>
        <end position="604"/>
    </location>
</feature>
<evidence type="ECO:0000256" key="6">
    <source>
        <dbReference type="SAM" id="MobiDB-lite"/>
    </source>
</evidence>
<evidence type="ECO:0000259" key="8">
    <source>
        <dbReference type="PROSITE" id="PS50853"/>
    </source>
</evidence>
<feature type="compositionally biased region" description="Pro residues" evidence="6">
    <location>
        <begin position="1329"/>
        <end position="1343"/>
    </location>
</feature>
<dbReference type="Pfam" id="PF07653">
    <property type="entry name" value="SH3_2"/>
    <property type="match status" value="2"/>
</dbReference>
<dbReference type="Proteomes" id="UP000708208">
    <property type="component" value="Unassembled WGS sequence"/>
</dbReference>
<dbReference type="GO" id="GO:0007274">
    <property type="term" value="P:neuromuscular synaptic transmission"/>
    <property type="evidence" value="ECO:0007669"/>
    <property type="project" value="TreeGrafter"/>
</dbReference>
<dbReference type="SMART" id="SM00060">
    <property type="entry name" value="FN3"/>
    <property type="match status" value="3"/>
</dbReference>
<feature type="compositionally biased region" description="Low complexity" evidence="6">
    <location>
        <begin position="326"/>
        <end position="338"/>
    </location>
</feature>
<feature type="domain" description="Fibronectin type-III" evidence="8">
    <location>
        <begin position="901"/>
        <end position="997"/>
    </location>
</feature>
<feature type="region of interest" description="Disordered" evidence="6">
    <location>
        <begin position="123"/>
        <end position="160"/>
    </location>
</feature>
<feature type="domain" description="SH3" evidence="7">
    <location>
        <begin position="1231"/>
        <end position="1298"/>
    </location>
</feature>
<evidence type="ECO:0000256" key="2">
    <source>
        <dbReference type="ARBA" id="ARBA00022443"/>
    </source>
</evidence>
<feature type="compositionally biased region" description="Polar residues" evidence="6">
    <location>
        <begin position="144"/>
        <end position="160"/>
    </location>
</feature>
<feature type="compositionally biased region" description="Basic residues" evidence="6">
    <location>
        <begin position="499"/>
        <end position="518"/>
    </location>
</feature>
<feature type="compositionally biased region" description="Low complexity" evidence="6">
    <location>
        <begin position="124"/>
        <end position="139"/>
    </location>
</feature>
<dbReference type="CDD" id="cd12014">
    <property type="entry name" value="SH3_RIM-BP_1"/>
    <property type="match status" value="1"/>
</dbReference>